<name>A0A0H3AA34_NITV4</name>
<feature type="domain" description="4Fe-4S Mo/W bis-MGD-type" evidence="9">
    <location>
        <begin position="50"/>
        <end position="106"/>
    </location>
</feature>
<dbReference type="InterPro" id="IPR006963">
    <property type="entry name" value="Mopterin_OxRdtase_4Fe-4S_dom"/>
</dbReference>
<dbReference type="PANTHER" id="PTHR43742:SF9">
    <property type="entry name" value="TETRATHIONATE REDUCTASE SUBUNIT A"/>
    <property type="match status" value="1"/>
</dbReference>
<dbReference type="PANTHER" id="PTHR43742">
    <property type="entry name" value="TRIMETHYLAMINE-N-OXIDE REDUCTASE"/>
    <property type="match status" value="1"/>
</dbReference>
<dbReference type="CDD" id="cd02778">
    <property type="entry name" value="MopB_CT_Thiosulfate-R-like"/>
    <property type="match status" value="1"/>
</dbReference>
<dbReference type="InterPro" id="IPR053557">
    <property type="entry name" value="Molybdopterin-Qrc_component"/>
</dbReference>
<dbReference type="SUPFAM" id="SSF53706">
    <property type="entry name" value="Formate dehydrogenase/DMSO reductase, domains 1-3"/>
    <property type="match status" value="1"/>
</dbReference>
<dbReference type="Gene3D" id="2.40.40.20">
    <property type="match status" value="1"/>
</dbReference>
<dbReference type="SMART" id="SM00926">
    <property type="entry name" value="Molybdop_Fe4S4"/>
    <property type="match status" value="1"/>
</dbReference>
<keyword evidence="2" id="KW-0004">4Fe-4S</keyword>
<dbReference type="GO" id="GO:0043546">
    <property type="term" value="F:molybdopterin cofactor binding"/>
    <property type="evidence" value="ECO:0007669"/>
    <property type="project" value="InterPro"/>
</dbReference>
<dbReference type="AlphaFoldDB" id="A0A0H3AA34"/>
<dbReference type="Proteomes" id="UP000009173">
    <property type="component" value="Chromosome"/>
</dbReference>
<dbReference type="SUPFAM" id="SSF50692">
    <property type="entry name" value="ADC-like"/>
    <property type="match status" value="1"/>
</dbReference>
<dbReference type="InterPro" id="IPR006311">
    <property type="entry name" value="TAT_signal"/>
</dbReference>
<dbReference type="EMBL" id="CP000527">
    <property type="protein sequence ID" value="ABM29285.1"/>
    <property type="molecule type" value="Genomic_DNA"/>
</dbReference>
<evidence type="ECO:0000256" key="1">
    <source>
        <dbReference type="ARBA" id="ARBA00010312"/>
    </source>
</evidence>
<keyword evidence="5" id="KW-0732">Signal</keyword>
<dbReference type="InterPro" id="IPR050612">
    <property type="entry name" value="Prok_Mopterin_Oxidored"/>
</dbReference>
<dbReference type="HOGENOM" id="CLU_000422_13_3_7"/>
<dbReference type="Gene3D" id="3.40.228.10">
    <property type="entry name" value="Dimethylsulfoxide Reductase, domain 2"/>
    <property type="match status" value="1"/>
</dbReference>
<evidence type="ECO:0000256" key="2">
    <source>
        <dbReference type="ARBA" id="ARBA00022485"/>
    </source>
</evidence>
<dbReference type="Gene3D" id="3.30.2070.10">
    <property type="entry name" value="Formate dehydrogenase/DMSO reductase"/>
    <property type="match status" value="1"/>
</dbReference>
<dbReference type="Gene3D" id="2.20.25.90">
    <property type="entry name" value="ADC-like domains"/>
    <property type="match status" value="1"/>
</dbReference>
<protein>
    <submittedName>
        <fullName evidence="10">Molybdopterin oxidoreductase</fullName>
    </submittedName>
</protein>
<evidence type="ECO:0000256" key="5">
    <source>
        <dbReference type="ARBA" id="ARBA00022729"/>
    </source>
</evidence>
<dbReference type="Pfam" id="PF00384">
    <property type="entry name" value="Molybdopterin"/>
    <property type="match status" value="1"/>
</dbReference>
<dbReference type="KEGG" id="dvl:Dvul_2269"/>
<evidence type="ECO:0000256" key="8">
    <source>
        <dbReference type="ARBA" id="ARBA00023014"/>
    </source>
</evidence>
<keyword evidence="7" id="KW-0408">Iron</keyword>
<dbReference type="RefSeq" id="WP_011792753.1">
    <property type="nucleotide sequence ID" value="NC_008751.1"/>
</dbReference>
<accession>A0A0H3AA34</accession>
<organism evidence="10 11">
    <name type="scientific">Nitratidesulfovibrio vulgaris (strain DP4)</name>
    <name type="common">Desulfovibrio vulgaris</name>
    <dbReference type="NCBI Taxonomy" id="391774"/>
    <lineage>
        <taxon>Bacteria</taxon>
        <taxon>Pseudomonadati</taxon>
        <taxon>Thermodesulfobacteriota</taxon>
        <taxon>Desulfovibrionia</taxon>
        <taxon>Desulfovibrionales</taxon>
        <taxon>Desulfovibrionaceae</taxon>
        <taxon>Nitratidesulfovibrio</taxon>
    </lineage>
</organism>
<dbReference type="InterPro" id="IPR009010">
    <property type="entry name" value="Asp_de-COase-like_dom_sf"/>
</dbReference>
<dbReference type="GO" id="GO:0046872">
    <property type="term" value="F:metal ion binding"/>
    <property type="evidence" value="ECO:0007669"/>
    <property type="project" value="UniProtKB-KW"/>
</dbReference>
<evidence type="ECO:0000256" key="3">
    <source>
        <dbReference type="ARBA" id="ARBA00022505"/>
    </source>
</evidence>
<gene>
    <name evidence="10" type="ordered locus">Dvul_2269</name>
</gene>
<dbReference type="InterPro" id="IPR006656">
    <property type="entry name" value="Mopterin_OxRdtase"/>
</dbReference>
<keyword evidence="6" id="KW-0560">Oxidoreductase</keyword>
<evidence type="ECO:0000313" key="10">
    <source>
        <dbReference type="EMBL" id="ABM29285.1"/>
    </source>
</evidence>
<proteinExistence type="inferred from homology"/>
<comment type="similarity">
    <text evidence="1">Belongs to the prokaryotic molybdopterin-containing oxidoreductase family.</text>
</comment>
<dbReference type="GO" id="GO:0051539">
    <property type="term" value="F:4 iron, 4 sulfur cluster binding"/>
    <property type="evidence" value="ECO:0007669"/>
    <property type="project" value="UniProtKB-KW"/>
</dbReference>
<dbReference type="PROSITE" id="PS51318">
    <property type="entry name" value="TAT"/>
    <property type="match status" value="1"/>
</dbReference>
<dbReference type="Pfam" id="PF01568">
    <property type="entry name" value="Molydop_binding"/>
    <property type="match status" value="1"/>
</dbReference>
<keyword evidence="4" id="KW-0479">Metal-binding</keyword>
<sequence length="691" mass="72341">MALDRRGFLKFIGGATAGILATPVVWKGLDDVSIWSQNWSWIPRNIKGANSYVPTVSKLCPTGVGVRVRLVDGRPVRVIGNPEHPLSKGGVSSIAAAEVQMLYSPARMKRPLKRSPDGAYVMISWEEAEAMLLDGLKAAKGGDALACISGDDNGTINELLSAFVQQSGSKSFFLMPGEAQPAAKAWDLMGGEGQIGYDIEKSDFVLAIGANVLEAWGTAIRNRHAFGASHPHGAEPTAQFVYAGPVLNNTATGADDWLPIRPGTESAFALGLAHLLIKAGASSSAPDFDAFRSLAASFSPEKVAAQTGVDAKALTALAQALAKAKHPLVIVGSEFSQGAGAAPVMAGIALNMLLGSVNRDGGLRALPVARKVVPAGMDRKAMLQQDLTLWASAIASGKAKAPKAMLVYEANPVYALPQGSAFKDTLAKVPFKVAFTSFLDETAMQCDLVIPVSMGLERLDDVCTPYGCGEVVYSLATPVTAPLFDTKPAGDALIALGGKLGLDLGVASFEDMLKAKAAAHGADFDKLAEGTAFTSRATVGANLSFRPDVLSKALDVKAPALPLALAPVMKLNMGTSKTAIPPFNTKTIRRWEVQGKEGYVMLNGATARKLGLAQHDRVVLSNPTGKVTVRVNIFEGVMNDTVAMPLGFGHTAFDEFSKGKGENVMHLLAPSTEPVTGLAVWTGAGVNIAKA</sequence>
<evidence type="ECO:0000313" key="11">
    <source>
        <dbReference type="Proteomes" id="UP000009173"/>
    </source>
</evidence>
<keyword evidence="8" id="KW-0411">Iron-sulfur</keyword>
<dbReference type="NCBIfam" id="NF041783">
    <property type="entry name" value="mnquin_red_QrcB"/>
    <property type="match status" value="1"/>
</dbReference>
<dbReference type="GO" id="GO:0016491">
    <property type="term" value="F:oxidoreductase activity"/>
    <property type="evidence" value="ECO:0007669"/>
    <property type="project" value="UniProtKB-KW"/>
</dbReference>
<evidence type="ECO:0000256" key="4">
    <source>
        <dbReference type="ARBA" id="ARBA00022723"/>
    </source>
</evidence>
<dbReference type="Gene3D" id="3.40.50.740">
    <property type="match status" value="1"/>
</dbReference>
<keyword evidence="3" id="KW-0500">Molybdenum</keyword>
<evidence type="ECO:0000256" key="6">
    <source>
        <dbReference type="ARBA" id="ARBA00023002"/>
    </source>
</evidence>
<reference evidence="11" key="1">
    <citation type="journal article" date="2009" name="Environ. Microbiol.">
        <title>Contribution of mobile genetic elements to Desulfovibrio vulgaris genome plasticity.</title>
        <authorList>
            <person name="Walker C.B."/>
            <person name="Stolyar S."/>
            <person name="Chivian D."/>
            <person name="Pinel N."/>
            <person name="Gabster J.A."/>
            <person name="Dehal P.S."/>
            <person name="He Z."/>
            <person name="Yang Z.K."/>
            <person name="Yen H.C."/>
            <person name="Zhou J."/>
            <person name="Wall J.D."/>
            <person name="Hazen T.C."/>
            <person name="Arkin A.P."/>
            <person name="Stahl D.A."/>
        </authorList>
    </citation>
    <scope>NUCLEOTIDE SEQUENCE [LARGE SCALE GENOMIC DNA]</scope>
    <source>
        <strain evidence="11">DP4</strain>
    </source>
</reference>
<dbReference type="InterPro" id="IPR006657">
    <property type="entry name" value="MoPterin_dinucl-bd_dom"/>
</dbReference>
<dbReference type="PROSITE" id="PS51669">
    <property type="entry name" value="4FE4S_MOW_BIS_MGD"/>
    <property type="match status" value="1"/>
</dbReference>
<evidence type="ECO:0000256" key="7">
    <source>
        <dbReference type="ARBA" id="ARBA00023004"/>
    </source>
</evidence>
<evidence type="ECO:0000259" key="9">
    <source>
        <dbReference type="PROSITE" id="PS51669"/>
    </source>
</evidence>